<sequence length="196" mass="21471">MQEKISLPNPIHSDMINSGPKFQQSIFETTEKIKNTGWGAKIKHWSNTNRQVPLIILALAILTVGGLVIVGNNEAQTPISNTITVQETLPMLDSTTNTQPTILGNSAESITVVASYGNGITHLARSVINAYLKTNGLNLNAEQIIYAEDYLQNLTGSYGLEVGQEINFSTIDIREAINQATTLTDRQIQNLSKYLN</sequence>
<evidence type="ECO:0000313" key="2">
    <source>
        <dbReference type="EMBL" id="OGZ61676.1"/>
    </source>
</evidence>
<protein>
    <submittedName>
        <fullName evidence="2">Uncharacterized protein</fullName>
    </submittedName>
</protein>
<organism evidence="2 3">
    <name type="scientific">Candidatus Spechtbacteria bacterium RIFCSPLOWO2_12_FULL_38_22</name>
    <dbReference type="NCBI Taxonomy" id="1802165"/>
    <lineage>
        <taxon>Bacteria</taxon>
        <taxon>Candidatus Spechtiibacteriota</taxon>
    </lineage>
</organism>
<comment type="caution">
    <text evidence="2">The sequence shown here is derived from an EMBL/GenBank/DDBJ whole genome shotgun (WGS) entry which is preliminary data.</text>
</comment>
<keyword evidence="1" id="KW-1133">Transmembrane helix</keyword>
<name>A0A1G2HGQ9_9BACT</name>
<reference evidence="2 3" key="1">
    <citation type="journal article" date="2016" name="Nat. Commun.">
        <title>Thousands of microbial genomes shed light on interconnected biogeochemical processes in an aquifer system.</title>
        <authorList>
            <person name="Anantharaman K."/>
            <person name="Brown C.T."/>
            <person name="Hug L.A."/>
            <person name="Sharon I."/>
            <person name="Castelle C.J."/>
            <person name="Probst A.J."/>
            <person name="Thomas B.C."/>
            <person name="Singh A."/>
            <person name="Wilkins M.J."/>
            <person name="Karaoz U."/>
            <person name="Brodie E.L."/>
            <person name="Williams K.H."/>
            <person name="Hubbard S.S."/>
            <person name="Banfield J.F."/>
        </authorList>
    </citation>
    <scope>NUCLEOTIDE SEQUENCE [LARGE SCALE GENOMIC DNA]</scope>
</reference>
<keyword evidence="1" id="KW-0812">Transmembrane</keyword>
<proteinExistence type="predicted"/>
<feature type="transmembrane region" description="Helical" evidence="1">
    <location>
        <begin position="52"/>
        <end position="71"/>
    </location>
</feature>
<dbReference type="Proteomes" id="UP000176770">
    <property type="component" value="Unassembled WGS sequence"/>
</dbReference>
<accession>A0A1G2HGQ9</accession>
<evidence type="ECO:0000256" key="1">
    <source>
        <dbReference type="SAM" id="Phobius"/>
    </source>
</evidence>
<gene>
    <name evidence="2" type="ORF">A3F94_01890</name>
</gene>
<dbReference type="AlphaFoldDB" id="A0A1G2HGQ9"/>
<dbReference type="EMBL" id="MHOK01000019">
    <property type="protein sequence ID" value="OGZ61676.1"/>
    <property type="molecule type" value="Genomic_DNA"/>
</dbReference>
<evidence type="ECO:0000313" key="3">
    <source>
        <dbReference type="Proteomes" id="UP000176770"/>
    </source>
</evidence>
<keyword evidence="1" id="KW-0472">Membrane</keyword>